<keyword evidence="2" id="KW-1185">Reference proteome</keyword>
<gene>
    <name evidence="1" type="ORF">EYB53_016455</name>
</gene>
<dbReference type="EMBL" id="SIJK02000031">
    <property type="protein sequence ID" value="MBP1467306.1"/>
    <property type="molecule type" value="Genomic_DNA"/>
</dbReference>
<name>A0ABS4DCY2_9CHLR</name>
<dbReference type="Pfam" id="PF06325">
    <property type="entry name" value="PrmA"/>
    <property type="match status" value="1"/>
</dbReference>
<dbReference type="InterPro" id="IPR029063">
    <property type="entry name" value="SAM-dependent_MTases_sf"/>
</dbReference>
<dbReference type="RefSeq" id="WP_135479512.1">
    <property type="nucleotide sequence ID" value="NZ_SIJK02000031.1"/>
</dbReference>
<reference evidence="1 2" key="1">
    <citation type="submission" date="2021-03" db="EMBL/GenBank/DDBJ databases">
        <authorList>
            <person name="Grouzdev D.S."/>
        </authorList>
    </citation>
    <scope>NUCLEOTIDE SEQUENCE [LARGE SCALE GENOMIC DNA]</scope>
    <source>
        <strain evidence="1 2">M50-1</strain>
    </source>
</reference>
<accession>A0ABS4DCY2</accession>
<keyword evidence="1" id="KW-0489">Methyltransferase</keyword>
<dbReference type="Gene3D" id="3.40.50.150">
    <property type="entry name" value="Vaccinia Virus protein VP39"/>
    <property type="match status" value="1"/>
</dbReference>
<dbReference type="GO" id="GO:0008168">
    <property type="term" value="F:methyltransferase activity"/>
    <property type="evidence" value="ECO:0007669"/>
    <property type="project" value="UniProtKB-KW"/>
</dbReference>
<sequence>MKEEPIRFRFGSNWQSYVATALSPGRIEHAVASLQLMLNTTSLQGRTFLDIGCGSGLFSLAACRLGAVEVASFDYDADAVRTSLALREQMGIAPEQWSIRQGSVLDATFMATLAPADVVYAWGVLHHTGAMWQAIASTAAKVAPGGLFALAIYNEVRSQLVGSARWRAIKLFYNQVDPPVRRVLELGYASAFLLKDAAAMRNPLTTIRRYNSDEERGMDFWHDLRDWIGGYPYEYATAGEVFTRLRHDYGFQLEYLKTLDGLGCNEFTFRRSSTT</sequence>
<proteinExistence type="predicted"/>
<evidence type="ECO:0000313" key="1">
    <source>
        <dbReference type="EMBL" id="MBP1467306.1"/>
    </source>
</evidence>
<dbReference type="Proteomes" id="UP001193081">
    <property type="component" value="Unassembled WGS sequence"/>
</dbReference>
<protein>
    <submittedName>
        <fullName evidence="1">Class I SAM-dependent methyltransferase</fullName>
    </submittedName>
</protein>
<evidence type="ECO:0000313" key="2">
    <source>
        <dbReference type="Proteomes" id="UP001193081"/>
    </source>
</evidence>
<comment type="caution">
    <text evidence="1">The sequence shown here is derived from an EMBL/GenBank/DDBJ whole genome shotgun (WGS) entry which is preliminary data.</text>
</comment>
<dbReference type="CDD" id="cd02440">
    <property type="entry name" value="AdoMet_MTases"/>
    <property type="match status" value="1"/>
</dbReference>
<dbReference type="GO" id="GO:0032259">
    <property type="term" value="P:methylation"/>
    <property type="evidence" value="ECO:0007669"/>
    <property type="project" value="UniProtKB-KW"/>
</dbReference>
<organism evidence="1 2">
    <name type="scientific">Candidatus Chloroploca mongolica</name>
    <dbReference type="NCBI Taxonomy" id="2528176"/>
    <lineage>
        <taxon>Bacteria</taxon>
        <taxon>Bacillati</taxon>
        <taxon>Chloroflexota</taxon>
        <taxon>Chloroflexia</taxon>
        <taxon>Chloroflexales</taxon>
        <taxon>Chloroflexineae</taxon>
        <taxon>Oscillochloridaceae</taxon>
        <taxon>Candidatus Chloroploca</taxon>
    </lineage>
</organism>
<dbReference type="SUPFAM" id="SSF53335">
    <property type="entry name" value="S-adenosyl-L-methionine-dependent methyltransferases"/>
    <property type="match status" value="1"/>
</dbReference>
<keyword evidence="1" id="KW-0808">Transferase</keyword>